<name>A0A511QEM3_9VIBR</name>
<evidence type="ECO:0000313" key="1">
    <source>
        <dbReference type="EMBL" id="GEM75753.1"/>
    </source>
</evidence>
<dbReference type="Proteomes" id="UP000321922">
    <property type="component" value="Unassembled WGS sequence"/>
</dbReference>
<proteinExistence type="predicted"/>
<gene>
    <name evidence="1" type="ORF">VSA01S_18650</name>
</gene>
<organism evidence="1 2">
    <name type="scientific">Vibrio sagamiensis NBRC 104589</name>
    <dbReference type="NCBI Taxonomy" id="1219064"/>
    <lineage>
        <taxon>Bacteria</taxon>
        <taxon>Pseudomonadati</taxon>
        <taxon>Pseudomonadota</taxon>
        <taxon>Gammaproteobacteria</taxon>
        <taxon>Vibrionales</taxon>
        <taxon>Vibrionaceae</taxon>
        <taxon>Vibrio</taxon>
    </lineage>
</organism>
<protein>
    <submittedName>
        <fullName evidence="1">Uncharacterized protein</fullName>
    </submittedName>
</protein>
<accession>A0A511QEM3</accession>
<reference evidence="1 2" key="1">
    <citation type="submission" date="2019-07" db="EMBL/GenBank/DDBJ databases">
        <title>Whole genome shotgun sequence of Vibrio sagamiensis NBRC 104589.</title>
        <authorList>
            <person name="Hosoyama A."/>
            <person name="Uohara A."/>
            <person name="Ohji S."/>
            <person name="Ichikawa N."/>
        </authorList>
    </citation>
    <scope>NUCLEOTIDE SEQUENCE [LARGE SCALE GENOMIC DNA]</scope>
    <source>
        <strain evidence="1 2">NBRC 104589</strain>
    </source>
</reference>
<dbReference type="AlphaFoldDB" id="A0A511QEM3"/>
<keyword evidence="2" id="KW-1185">Reference proteome</keyword>
<dbReference type="EMBL" id="BJXJ01000015">
    <property type="protein sequence ID" value="GEM75753.1"/>
    <property type="molecule type" value="Genomic_DNA"/>
</dbReference>
<dbReference type="RefSeq" id="WP_039981828.1">
    <property type="nucleotide sequence ID" value="NZ_BAOJ01000069.1"/>
</dbReference>
<evidence type="ECO:0000313" key="2">
    <source>
        <dbReference type="Proteomes" id="UP000321922"/>
    </source>
</evidence>
<dbReference type="OrthoDB" id="9870132at2"/>
<sequence length="266" mass="30374">MLKKTLILTASLSVIAYITFNSHTKAPSELQALRIEESTVESQHIHEAVASEQASSISTLVQPNNVKYQESNVLDESSYNWENNTWRQPSEEFQSFITLSSKVLTTASDRQNFELLLNDYKMVEATRKALLSDISVEKYNYDDERARWDAIYYISSIITGKYKTQHLTDIINLSLEVINKPLPDNIPDDEIKKSLIGDKVEIAMDLAIFQPDIWQEYKASSDPTMAKFINYVDNKADFSRNKMKSDAQKLADRLKSLSQESNLATQ</sequence>
<comment type="caution">
    <text evidence="1">The sequence shown here is derived from an EMBL/GenBank/DDBJ whole genome shotgun (WGS) entry which is preliminary data.</text>
</comment>